<dbReference type="PANTHER" id="PTHR48419:SF1">
    <property type="entry name" value="SULFOTRANSFERASE DOMAIN-CONTAINING PROTEIN"/>
    <property type="match status" value="1"/>
</dbReference>
<dbReference type="OMA" id="CEDFMAN"/>
<sequence length="321" mass="36520">MSDTTAVGMAGVKRSRLFFICTPRSGSTSLLKCFSFIDGLEAWFEPYIIAKIAIHEYKAHTGKDLPTDWNEEHRAEFDKAAQLIHNMNKLPLVEGKNFAFSEVKRSIDNLDSPQVAVKDMGSSFCGPRKRYLPSRDSGFKYVFIIRDPQLAMSSYRRASLQTSLTMPGYTTGKPEEEFDLRVDDPYYYSSGGHYYNLHAAWKHVRENLDPDPLIVDCEDFMANPKPFLQKICQVGGLEFHDGLLKWDASTDIIKTWKNPGGVPKMLANSLGYFHQTAINSSCFHFSKKEKPPLSSATKDVQRAVADGTEYYDEMYELRYKP</sequence>
<evidence type="ECO:0008006" key="3">
    <source>
        <dbReference type="Google" id="ProtNLM"/>
    </source>
</evidence>
<dbReference type="InParanoid" id="A0A7M7HLJ0"/>
<reference evidence="2" key="1">
    <citation type="submission" date="2015-02" db="EMBL/GenBank/DDBJ databases">
        <title>Genome sequencing for Strongylocentrotus purpuratus.</title>
        <authorList>
            <person name="Murali S."/>
            <person name="Liu Y."/>
            <person name="Vee V."/>
            <person name="English A."/>
            <person name="Wang M."/>
            <person name="Skinner E."/>
            <person name="Han Y."/>
            <person name="Muzny D.M."/>
            <person name="Worley K.C."/>
            <person name="Gibbs R.A."/>
        </authorList>
    </citation>
    <scope>NUCLEOTIDE SEQUENCE</scope>
</reference>
<dbReference type="EnsemblMetazoa" id="XM_011671983">
    <property type="protein sequence ID" value="XP_011670285"/>
    <property type="gene ID" value="LOC105441123"/>
</dbReference>
<dbReference type="SUPFAM" id="SSF52540">
    <property type="entry name" value="P-loop containing nucleoside triphosphate hydrolases"/>
    <property type="match status" value="1"/>
</dbReference>
<reference evidence="1" key="2">
    <citation type="submission" date="2021-01" db="UniProtKB">
        <authorList>
            <consortium name="EnsemblMetazoa"/>
        </authorList>
    </citation>
    <scope>IDENTIFICATION</scope>
</reference>
<evidence type="ECO:0000313" key="2">
    <source>
        <dbReference type="Proteomes" id="UP000007110"/>
    </source>
</evidence>
<dbReference type="RefSeq" id="XP_011670285.1">
    <property type="nucleotide sequence ID" value="XM_011671983.2"/>
</dbReference>
<dbReference type="InterPro" id="IPR053226">
    <property type="entry name" value="Pyrrolopyrazine_biosynth_F"/>
</dbReference>
<accession>A0A7M7HLJ0</accession>
<protein>
    <recommendedName>
        <fullName evidence="3">Sulfotransferase</fullName>
    </recommendedName>
</protein>
<dbReference type="Gene3D" id="3.40.50.300">
    <property type="entry name" value="P-loop containing nucleotide triphosphate hydrolases"/>
    <property type="match status" value="1"/>
</dbReference>
<dbReference type="Proteomes" id="UP000007110">
    <property type="component" value="Unassembled WGS sequence"/>
</dbReference>
<organism evidence="1 2">
    <name type="scientific">Strongylocentrotus purpuratus</name>
    <name type="common">Purple sea urchin</name>
    <dbReference type="NCBI Taxonomy" id="7668"/>
    <lineage>
        <taxon>Eukaryota</taxon>
        <taxon>Metazoa</taxon>
        <taxon>Echinodermata</taxon>
        <taxon>Eleutherozoa</taxon>
        <taxon>Echinozoa</taxon>
        <taxon>Echinoidea</taxon>
        <taxon>Euechinoidea</taxon>
        <taxon>Echinacea</taxon>
        <taxon>Camarodonta</taxon>
        <taxon>Echinidea</taxon>
        <taxon>Strongylocentrotidae</taxon>
        <taxon>Strongylocentrotus</taxon>
    </lineage>
</organism>
<dbReference type="AlphaFoldDB" id="A0A7M7HLJ0"/>
<keyword evidence="2" id="KW-1185">Reference proteome</keyword>
<dbReference type="OrthoDB" id="2405944at2759"/>
<dbReference type="KEGG" id="spu:105441123"/>
<dbReference type="InterPro" id="IPR027417">
    <property type="entry name" value="P-loop_NTPase"/>
</dbReference>
<name>A0A7M7HLJ0_STRPU</name>
<dbReference type="GeneID" id="105441123"/>
<proteinExistence type="predicted"/>
<dbReference type="PANTHER" id="PTHR48419">
    <property type="entry name" value="SULFOTRANSFERASE DOMAIN-CONTAINING PROTEIN"/>
    <property type="match status" value="1"/>
</dbReference>
<evidence type="ECO:0000313" key="1">
    <source>
        <dbReference type="EnsemblMetazoa" id="XP_011670285"/>
    </source>
</evidence>